<feature type="transmembrane region" description="Helical" evidence="4">
    <location>
        <begin position="374"/>
        <end position="395"/>
    </location>
</feature>
<keyword evidence="4" id="KW-0472">Membrane</keyword>
<dbReference type="InterPro" id="IPR003594">
    <property type="entry name" value="HATPase_dom"/>
</dbReference>
<keyword evidence="3" id="KW-0597">Phosphoprotein</keyword>
<evidence type="ECO:0000256" key="3">
    <source>
        <dbReference type="ARBA" id="ARBA00022553"/>
    </source>
</evidence>
<proteinExistence type="predicted"/>
<dbReference type="InterPro" id="IPR011990">
    <property type="entry name" value="TPR-like_helical_dom_sf"/>
</dbReference>
<evidence type="ECO:0000259" key="5">
    <source>
        <dbReference type="PROSITE" id="PS50109"/>
    </source>
</evidence>
<gene>
    <name evidence="6" type="ORF">SAMN05660461_5667</name>
</gene>
<protein>
    <recommendedName>
        <fullName evidence="2">histidine kinase</fullName>
        <ecNumber evidence="2">2.7.13.3</ecNumber>
    </recommendedName>
</protein>
<keyword evidence="4" id="KW-0812">Transmembrane</keyword>
<keyword evidence="6" id="KW-0808">Transferase</keyword>
<name>A0A1T5PAL6_9BACT</name>
<dbReference type="SUPFAM" id="SSF47384">
    <property type="entry name" value="Homodimeric domain of signal transducing histidine kinase"/>
    <property type="match status" value="1"/>
</dbReference>
<dbReference type="PANTHER" id="PTHR43547:SF2">
    <property type="entry name" value="HYBRID SIGNAL TRANSDUCTION HISTIDINE KINASE C"/>
    <property type="match status" value="1"/>
</dbReference>
<evidence type="ECO:0000313" key="7">
    <source>
        <dbReference type="Proteomes" id="UP000190166"/>
    </source>
</evidence>
<organism evidence="6 7">
    <name type="scientific">Chitinophaga ginsengisegetis</name>
    <dbReference type="NCBI Taxonomy" id="393003"/>
    <lineage>
        <taxon>Bacteria</taxon>
        <taxon>Pseudomonadati</taxon>
        <taxon>Bacteroidota</taxon>
        <taxon>Chitinophagia</taxon>
        <taxon>Chitinophagales</taxon>
        <taxon>Chitinophagaceae</taxon>
        <taxon>Chitinophaga</taxon>
    </lineage>
</organism>
<keyword evidence="7" id="KW-1185">Reference proteome</keyword>
<dbReference type="PRINTS" id="PR00344">
    <property type="entry name" value="BCTRLSENSOR"/>
</dbReference>
<comment type="catalytic activity">
    <reaction evidence="1">
        <text>ATP + protein L-histidine = ADP + protein N-phospho-L-histidine.</text>
        <dbReference type="EC" id="2.7.13.3"/>
    </reaction>
</comment>
<dbReference type="Gene3D" id="3.30.565.10">
    <property type="entry name" value="Histidine kinase-like ATPase, C-terminal domain"/>
    <property type="match status" value="1"/>
</dbReference>
<dbReference type="InterPro" id="IPR005467">
    <property type="entry name" value="His_kinase_dom"/>
</dbReference>
<dbReference type="InterPro" id="IPR003661">
    <property type="entry name" value="HisK_dim/P_dom"/>
</dbReference>
<sequence>MKQGHVLLLFAGRLKKKAHFFGYNSTVWKISVAVYLLCYAGTVQAGVIPADSMRYVDQLNRQAILFQQKELDSAFHYATQAREIATRLDYTKGKADAWHVLGNYYGLNTNNYLCIRYYIDALQAYKKLNDSSGIGQLYARISAYYQQSGQHPSAVHYVNKAMDIGRRLRNDSMYAIILSQYADVNMEDASKQDSVQWALATARPVFNRYHDKPALFQLELLNTRRLLLEKDTAAAREKLHTLLTTASADGYHYPAMNAARLMAATSAGMHQADSIQYLAQMIASSVKGGYRSLMLPYAIQLYDWYTKQGKPDTAAYYSGVLLDILQKRTAVKSDGEMDYISFYTQQHDIHSLKLKRAIQEKILSKQQLEGRIRLFLVGFLSILLVLATLTGIYFFRAFRKTKKNAILLASKNREINEKNILLREHDDFKNKLVSVVAHDFRSPLSNIINIAVFLKEEVLMPEEANEWMMEVERTAGYTLQIFDNIQAWISSQSSGFVYTPEPCTPADMIPEVLQYLEKMISSKQLQIVVDTGSSTVWANREMLQFVHRNLIHNAIKFSPEKGVIHITAHTDHDSMTLSIADNGPGIQEDILPHLFEYSNKKENSGGHEGAGLALIICRDFIDKMNGQLKAGNLPEGGAIFSYSLPLAKPNQLQ</sequence>
<dbReference type="Gene3D" id="1.25.40.10">
    <property type="entry name" value="Tetratricopeptide repeat domain"/>
    <property type="match status" value="1"/>
</dbReference>
<evidence type="ECO:0000313" key="6">
    <source>
        <dbReference type="EMBL" id="SKD09775.1"/>
    </source>
</evidence>
<dbReference type="PROSITE" id="PS50109">
    <property type="entry name" value="HIS_KIN"/>
    <property type="match status" value="1"/>
</dbReference>
<dbReference type="InterPro" id="IPR036097">
    <property type="entry name" value="HisK_dim/P_sf"/>
</dbReference>
<evidence type="ECO:0000256" key="1">
    <source>
        <dbReference type="ARBA" id="ARBA00000085"/>
    </source>
</evidence>
<dbReference type="SUPFAM" id="SSF55874">
    <property type="entry name" value="ATPase domain of HSP90 chaperone/DNA topoisomerase II/histidine kinase"/>
    <property type="match status" value="1"/>
</dbReference>
<dbReference type="AlphaFoldDB" id="A0A1T5PAL6"/>
<dbReference type="InterPro" id="IPR036890">
    <property type="entry name" value="HATPase_C_sf"/>
</dbReference>
<accession>A0A1T5PAL6</accession>
<dbReference type="Gene3D" id="1.10.287.130">
    <property type="match status" value="1"/>
</dbReference>
<dbReference type="GO" id="GO:0000155">
    <property type="term" value="F:phosphorelay sensor kinase activity"/>
    <property type="evidence" value="ECO:0007669"/>
    <property type="project" value="InterPro"/>
</dbReference>
<dbReference type="Pfam" id="PF02518">
    <property type="entry name" value="HATPase_c"/>
    <property type="match status" value="1"/>
</dbReference>
<dbReference type="EC" id="2.7.13.3" evidence="2"/>
<evidence type="ECO:0000256" key="4">
    <source>
        <dbReference type="SAM" id="Phobius"/>
    </source>
</evidence>
<evidence type="ECO:0000256" key="2">
    <source>
        <dbReference type="ARBA" id="ARBA00012438"/>
    </source>
</evidence>
<dbReference type="EMBL" id="FUZZ01000005">
    <property type="protein sequence ID" value="SKD09775.1"/>
    <property type="molecule type" value="Genomic_DNA"/>
</dbReference>
<keyword evidence="6" id="KW-0418">Kinase</keyword>
<dbReference type="CDD" id="cd00082">
    <property type="entry name" value="HisKA"/>
    <property type="match status" value="1"/>
</dbReference>
<reference evidence="6 7" key="1">
    <citation type="submission" date="2017-02" db="EMBL/GenBank/DDBJ databases">
        <authorList>
            <person name="Peterson S.W."/>
        </authorList>
    </citation>
    <scope>NUCLEOTIDE SEQUENCE [LARGE SCALE GENOMIC DNA]</scope>
    <source>
        <strain evidence="6 7">DSM 18108</strain>
    </source>
</reference>
<feature type="domain" description="Histidine kinase" evidence="5">
    <location>
        <begin position="435"/>
        <end position="648"/>
    </location>
</feature>
<dbReference type="STRING" id="393003.SAMN05660461_5667"/>
<dbReference type="InterPro" id="IPR004358">
    <property type="entry name" value="Sig_transdc_His_kin-like_C"/>
</dbReference>
<keyword evidence="4" id="KW-1133">Transmembrane helix</keyword>
<dbReference type="SMART" id="SM00387">
    <property type="entry name" value="HATPase_c"/>
    <property type="match status" value="1"/>
</dbReference>
<dbReference type="SUPFAM" id="SSF48452">
    <property type="entry name" value="TPR-like"/>
    <property type="match status" value="1"/>
</dbReference>
<dbReference type="PANTHER" id="PTHR43547">
    <property type="entry name" value="TWO-COMPONENT HISTIDINE KINASE"/>
    <property type="match status" value="1"/>
</dbReference>
<dbReference type="CDD" id="cd00075">
    <property type="entry name" value="HATPase"/>
    <property type="match status" value="1"/>
</dbReference>
<dbReference type="RefSeq" id="WP_079472918.1">
    <property type="nucleotide sequence ID" value="NZ_FUZZ01000005.1"/>
</dbReference>
<dbReference type="Proteomes" id="UP000190166">
    <property type="component" value="Unassembled WGS sequence"/>
</dbReference>